<dbReference type="SUPFAM" id="SSF144232">
    <property type="entry name" value="HIT/MYND zinc finger-like"/>
    <property type="match status" value="1"/>
</dbReference>
<dbReference type="Gene3D" id="6.10.140.2220">
    <property type="match status" value="1"/>
</dbReference>
<organism evidence="6 7">
    <name type="scientific">Piloderma croceum (strain F 1598)</name>
    <dbReference type="NCBI Taxonomy" id="765440"/>
    <lineage>
        <taxon>Eukaryota</taxon>
        <taxon>Fungi</taxon>
        <taxon>Dikarya</taxon>
        <taxon>Basidiomycota</taxon>
        <taxon>Agaricomycotina</taxon>
        <taxon>Agaricomycetes</taxon>
        <taxon>Agaricomycetidae</taxon>
        <taxon>Atheliales</taxon>
        <taxon>Atheliaceae</taxon>
        <taxon>Piloderma</taxon>
    </lineage>
</organism>
<reference evidence="7" key="2">
    <citation type="submission" date="2015-01" db="EMBL/GenBank/DDBJ databases">
        <title>Evolutionary Origins and Diversification of the Mycorrhizal Mutualists.</title>
        <authorList>
            <consortium name="DOE Joint Genome Institute"/>
            <consortium name="Mycorrhizal Genomics Consortium"/>
            <person name="Kohler A."/>
            <person name="Kuo A."/>
            <person name="Nagy L.G."/>
            <person name="Floudas D."/>
            <person name="Copeland A."/>
            <person name="Barry K.W."/>
            <person name="Cichocki N."/>
            <person name="Veneault-Fourrey C."/>
            <person name="LaButti K."/>
            <person name="Lindquist E.A."/>
            <person name="Lipzen A."/>
            <person name="Lundell T."/>
            <person name="Morin E."/>
            <person name="Murat C."/>
            <person name="Riley R."/>
            <person name="Ohm R."/>
            <person name="Sun H."/>
            <person name="Tunlid A."/>
            <person name="Henrissat B."/>
            <person name="Grigoriev I.V."/>
            <person name="Hibbett D.S."/>
            <person name="Martin F."/>
        </authorList>
    </citation>
    <scope>NUCLEOTIDE SEQUENCE [LARGE SCALE GENOMIC DNA]</scope>
    <source>
        <strain evidence="7">F 1598</strain>
    </source>
</reference>
<dbReference type="GO" id="GO:0008270">
    <property type="term" value="F:zinc ion binding"/>
    <property type="evidence" value="ECO:0007669"/>
    <property type="project" value="UniProtKB-KW"/>
</dbReference>
<dbReference type="OrthoDB" id="2212237at2759"/>
<dbReference type="Proteomes" id="UP000054166">
    <property type="component" value="Unassembled WGS sequence"/>
</dbReference>
<dbReference type="InParanoid" id="A0A0C3EGU9"/>
<dbReference type="InterPro" id="IPR002893">
    <property type="entry name" value="Znf_MYND"/>
</dbReference>
<accession>A0A0C3EGU9</accession>
<evidence type="ECO:0000256" key="3">
    <source>
        <dbReference type="ARBA" id="ARBA00022833"/>
    </source>
</evidence>
<keyword evidence="2 4" id="KW-0863">Zinc-finger</keyword>
<proteinExistence type="predicted"/>
<keyword evidence="7" id="KW-1185">Reference proteome</keyword>
<sequence>MTSNLLTLSNRQLDLALHAIPDPTSTDERSIQKAIISMKMIVREIDSDPDFIHAYASTLGYSWPNIWEWITFIHHRCVIERRHGEPLRDHSLRVIPDIITALCRQYEPSLHPLVFNTSGIFELVTPYWLREDIDNKRHLTNDTRFAANFSTALTFLLPPDHVIPRLLSLIIDSAEGGETEVARVAISHARAVFLCGNRDYDDSAVVHLQLIFSFLRQECPSLKLAMFKEGSMEAVVSILDMIAGESPEAVDIEAMMTCYGILSRALTVACSLTFITEGLHAGLLQAMLRGGRHLMHPDMPPIIVKTALACFEKVHQLMVYRSFLRPLGKAVKTTDGNGIDEHTSGPLWDAWRGLKVTTVERLKDMDVFDRKEIDREKVSDCTLLACQVRRSGIKLKRCTGCLEVFYCSTTCQKLDWKNHKAQCLKIQDDRQKGTMMPISTLDRGFLHYVAFADIQKHLTEVLSIIKSNYPTTPYSSLLVRMDYSDPPMEPLVILASSFTYVDDEEKRCVQDLLKLSGLSAGGQITLICFVLVPGTPMTERRSWPQLAVLRLPGSNGMAT</sequence>
<dbReference type="EMBL" id="KN833190">
    <property type="protein sequence ID" value="KIM71900.1"/>
    <property type="molecule type" value="Genomic_DNA"/>
</dbReference>
<dbReference type="PROSITE" id="PS50865">
    <property type="entry name" value="ZF_MYND_2"/>
    <property type="match status" value="1"/>
</dbReference>
<evidence type="ECO:0000313" key="6">
    <source>
        <dbReference type="EMBL" id="KIM71900.1"/>
    </source>
</evidence>
<dbReference type="STRING" id="765440.A0A0C3EGU9"/>
<keyword evidence="1" id="KW-0479">Metal-binding</keyword>
<name>A0A0C3EGU9_PILCF</name>
<keyword evidence="3" id="KW-0862">Zinc</keyword>
<feature type="domain" description="MYND-type" evidence="5">
    <location>
        <begin position="383"/>
        <end position="423"/>
    </location>
</feature>
<evidence type="ECO:0000256" key="2">
    <source>
        <dbReference type="ARBA" id="ARBA00022771"/>
    </source>
</evidence>
<gene>
    <name evidence="6" type="ORF">PILCRDRAFT_16617</name>
</gene>
<evidence type="ECO:0000313" key="7">
    <source>
        <dbReference type="Proteomes" id="UP000054166"/>
    </source>
</evidence>
<dbReference type="HOGENOM" id="CLU_027660_0_0_1"/>
<evidence type="ECO:0000256" key="1">
    <source>
        <dbReference type="ARBA" id="ARBA00022723"/>
    </source>
</evidence>
<protein>
    <recommendedName>
        <fullName evidence="5">MYND-type domain-containing protein</fullName>
    </recommendedName>
</protein>
<evidence type="ECO:0000256" key="4">
    <source>
        <dbReference type="PROSITE-ProRule" id="PRU00134"/>
    </source>
</evidence>
<reference evidence="6 7" key="1">
    <citation type="submission" date="2014-04" db="EMBL/GenBank/DDBJ databases">
        <authorList>
            <consortium name="DOE Joint Genome Institute"/>
            <person name="Kuo A."/>
            <person name="Tarkka M."/>
            <person name="Buscot F."/>
            <person name="Kohler A."/>
            <person name="Nagy L.G."/>
            <person name="Floudas D."/>
            <person name="Copeland A."/>
            <person name="Barry K.W."/>
            <person name="Cichocki N."/>
            <person name="Veneault-Fourrey C."/>
            <person name="LaButti K."/>
            <person name="Lindquist E.A."/>
            <person name="Lipzen A."/>
            <person name="Lundell T."/>
            <person name="Morin E."/>
            <person name="Murat C."/>
            <person name="Sun H."/>
            <person name="Tunlid A."/>
            <person name="Henrissat B."/>
            <person name="Grigoriev I.V."/>
            <person name="Hibbett D.S."/>
            <person name="Martin F."/>
            <person name="Nordberg H.P."/>
            <person name="Cantor M.N."/>
            <person name="Hua S.X."/>
        </authorList>
    </citation>
    <scope>NUCLEOTIDE SEQUENCE [LARGE SCALE GENOMIC DNA]</scope>
    <source>
        <strain evidence="6 7">F 1598</strain>
    </source>
</reference>
<evidence type="ECO:0000259" key="5">
    <source>
        <dbReference type="PROSITE" id="PS50865"/>
    </source>
</evidence>
<dbReference type="AlphaFoldDB" id="A0A0C3EGU9"/>
<dbReference type="Pfam" id="PF01753">
    <property type="entry name" value="zf-MYND"/>
    <property type="match status" value="1"/>
</dbReference>